<keyword evidence="2" id="KW-0012">Acyltransferase</keyword>
<protein>
    <submittedName>
        <fullName evidence="4">GNAT family N-acetyltransferase</fullName>
    </submittedName>
</protein>
<dbReference type="OrthoDB" id="9796381at2"/>
<dbReference type="Gene3D" id="3.40.630.30">
    <property type="match status" value="1"/>
</dbReference>
<keyword evidence="1 4" id="KW-0808">Transferase</keyword>
<name>A0A4Z0P207_9BACT</name>
<dbReference type="PROSITE" id="PS51186">
    <property type="entry name" value="GNAT"/>
    <property type="match status" value="1"/>
</dbReference>
<evidence type="ECO:0000256" key="2">
    <source>
        <dbReference type="ARBA" id="ARBA00023315"/>
    </source>
</evidence>
<dbReference type="GO" id="GO:0016747">
    <property type="term" value="F:acyltransferase activity, transferring groups other than amino-acyl groups"/>
    <property type="evidence" value="ECO:0007669"/>
    <property type="project" value="InterPro"/>
</dbReference>
<gene>
    <name evidence="4" type="ORF">EU556_21885</name>
</gene>
<evidence type="ECO:0000256" key="1">
    <source>
        <dbReference type="ARBA" id="ARBA00022679"/>
    </source>
</evidence>
<dbReference type="Proteomes" id="UP000298337">
    <property type="component" value="Unassembled WGS sequence"/>
</dbReference>
<dbReference type="SUPFAM" id="SSF55729">
    <property type="entry name" value="Acyl-CoA N-acyltransferases (Nat)"/>
    <property type="match status" value="1"/>
</dbReference>
<evidence type="ECO:0000259" key="3">
    <source>
        <dbReference type="PROSITE" id="PS51186"/>
    </source>
</evidence>
<evidence type="ECO:0000313" key="4">
    <source>
        <dbReference type="EMBL" id="TGE04832.1"/>
    </source>
</evidence>
<dbReference type="Pfam" id="PF13673">
    <property type="entry name" value="Acetyltransf_10"/>
    <property type="match status" value="1"/>
</dbReference>
<accession>A0A4Z0P207</accession>
<dbReference type="InterPro" id="IPR016181">
    <property type="entry name" value="Acyl_CoA_acyltransferase"/>
</dbReference>
<dbReference type="InterPro" id="IPR000182">
    <property type="entry name" value="GNAT_dom"/>
</dbReference>
<dbReference type="AlphaFoldDB" id="A0A4Z0P207"/>
<sequence length="173" mass="18812">MLSPVSITLATEADIAEVVALVNSAYRGDTSRQGWTTEAHLLDGQRTDAEDIRTLLQGAGGAILLARNEAGQLVGSVYMQEQQPDLYMGMLSVSPLLQGTGLGKRLMAAVAEHARQVGCNSLLISVISVRHELLAWYERHGFQRTGETVAFPTDTRFGIPKQPLELLLLRKAL</sequence>
<keyword evidence="5" id="KW-1185">Reference proteome</keyword>
<evidence type="ECO:0000313" key="5">
    <source>
        <dbReference type="Proteomes" id="UP000298337"/>
    </source>
</evidence>
<proteinExistence type="predicted"/>
<dbReference type="PANTHER" id="PTHR43877">
    <property type="entry name" value="AMINOALKYLPHOSPHONATE N-ACETYLTRANSFERASE-RELATED-RELATED"/>
    <property type="match status" value="1"/>
</dbReference>
<dbReference type="RefSeq" id="WP_135436291.1">
    <property type="nucleotide sequence ID" value="NZ_SRLA01000005.1"/>
</dbReference>
<dbReference type="CDD" id="cd04301">
    <property type="entry name" value="NAT_SF"/>
    <property type="match status" value="1"/>
</dbReference>
<feature type="domain" description="N-acetyltransferase" evidence="3">
    <location>
        <begin position="5"/>
        <end position="173"/>
    </location>
</feature>
<reference evidence="4 5" key="1">
    <citation type="submission" date="2019-04" db="EMBL/GenBank/DDBJ databases">
        <authorList>
            <person name="Feng G."/>
            <person name="Zhang J."/>
            <person name="Zhu H."/>
        </authorList>
    </citation>
    <scope>NUCLEOTIDE SEQUENCE [LARGE SCALE GENOMIC DNA]</scope>
    <source>
        <strain evidence="4 5">92R-1</strain>
    </source>
</reference>
<organism evidence="4 5">
    <name type="scientific">Hymenobacter fodinae</name>
    <dbReference type="NCBI Taxonomy" id="2510796"/>
    <lineage>
        <taxon>Bacteria</taxon>
        <taxon>Pseudomonadati</taxon>
        <taxon>Bacteroidota</taxon>
        <taxon>Cytophagia</taxon>
        <taxon>Cytophagales</taxon>
        <taxon>Hymenobacteraceae</taxon>
        <taxon>Hymenobacter</taxon>
    </lineage>
</organism>
<dbReference type="EMBL" id="SRLA01000005">
    <property type="protein sequence ID" value="TGE04832.1"/>
    <property type="molecule type" value="Genomic_DNA"/>
</dbReference>
<dbReference type="InterPro" id="IPR050832">
    <property type="entry name" value="Bact_Acetyltransf"/>
</dbReference>
<comment type="caution">
    <text evidence="4">The sequence shown here is derived from an EMBL/GenBank/DDBJ whole genome shotgun (WGS) entry which is preliminary data.</text>
</comment>